<feature type="chain" id="PRO_5013255354" description="Collagen triple helix repeat-containing protein" evidence="2">
    <location>
        <begin position="25"/>
        <end position="666"/>
    </location>
</feature>
<dbReference type="EMBL" id="FXWK01000002">
    <property type="protein sequence ID" value="SMQ85623.1"/>
    <property type="molecule type" value="Genomic_DNA"/>
</dbReference>
<reference evidence="4" key="1">
    <citation type="submission" date="2017-04" db="EMBL/GenBank/DDBJ databases">
        <authorList>
            <person name="Varghese N."/>
            <person name="Submissions S."/>
        </authorList>
    </citation>
    <scope>NUCLEOTIDE SEQUENCE [LARGE SCALE GENOMIC DNA]</scope>
</reference>
<evidence type="ECO:0000256" key="1">
    <source>
        <dbReference type="SAM" id="MobiDB-lite"/>
    </source>
</evidence>
<feature type="region of interest" description="Disordered" evidence="1">
    <location>
        <begin position="434"/>
        <end position="548"/>
    </location>
</feature>
<keyword evidence="4" id="KW-1185">Reference proteome</keyword>
<gene>
    <name evidence="3" type="ORF">SAMN06295905_2910</name>
</gene>
<dbReference type="AlphaFoldDB" id="A0A1Y6G8G4"/>
<dbReference type="RefSeq" id="WP_210189952.1">
    <property type="nucleotide sequence ID" value="NZ_FXWK01000002.1"/>
</dbReference>
<feature type="compositionally biased region" description="Gly residues" evidence="1">
    <location>
        <begin position="455"/>
        <end position="548"/>
    </location>
</feature>
<proteinExistence type="predicted"/>
<keyword evidence="2" id="KW-0732">Signal</keyword>
<evidence type="ECO:0000313" key="4">
    <source>
        <dbReference type="Proteomes" id="UP000194474"/>
    </source>
</evidence>
<sequence length="666" mass="63538">MRRKTQISAIALTAAMLAAPPAFAQLNLGINLGGSSDNGGIGLDAGVNLGIGDTNVNVGAGVGVGGDSLVDAGVNVDAGSESGGGAQIGVDAEVLGEDNLVDVNAGVGTRSGGNGGTRGNIVGVGVDVLDDDSLLDADVTVGAGSGGSGGSAGSGSATPVLGVRIAALDQAARVDAVIDQINTPDLAEADLDALIDDRRVSILALAELFGDEDASEIRALVELGGPGREELIAAIEASVELSAILDRQGLSGENVVAISVNGDGSAELIVVDLDLDLAGTDNATGPLLDTDLAELDIDLLTDEELARIDLALLPNEQQRLDAIIRILGSSGGSGGGTSGGNIELIDVDALLGEESLAQLDAILGRDGDTEDVLITADLLDSLDDAGLSPEAVIGIDSPEGGPTRVFIDAGLGENGGLLGDLGDLASVDLTIGTGSIGGGTGGGGTDGNDGDGGDDGTGGNGDGGTGGNGGGGTGGNGGNDGGDTGGNNGGGTGNNDGGSGNGGGTGGNGTGGNGTGGTGNTGGNGTGGTGGTGSGGTGGASGPGTGAGSGAVAVNTQMPAALVEPDMVVAEVSCIAGLEALSSVSMPSPTDLRDVEDVSLVSISGCVQVLRQDELASLKAAVQLSGDLSAQVDEAGLSLEALVGGTLEGGILTLYFEEDMAASTAA</sequence>
<evidence type="ECO:0000313" key="3">
    <source>
        <dbReference type="EMBL" id="SMQ85623.1"/>
    </source>
</evidence>
<dbReference type="Proteomes" id="UP000194474">
    <property type="component" value="Unassembled WGS sequence"/>
</dbReference>
<evidence type="ECO:0008006" key="5">
    <source>
        <dbReference type="Google" id="ProtNLM"/>
    </source>
</evidence>
<name>A0A1Y6G8G4_9HYPH</name>
<accession>A0A1Y6G8G4</accession>
<feature type="signal peptide" evidence="2">
    <location>
        <begin position="1"/>
        <end position="24"/>
    </location>
</feature>
<evidence type="ECO:0000256" key="2">
    <source>
        <dbReference type="SAM" id="SignalP"/>
    </source>
</evidence>
<protein>
    <recommendedName>
        <fullName evidence="5">Collagen triple helix repeat-containing protein</fullName>
    </recommendedName>
</protein>
<organism evidence="3 4">
    <name type="scientific">Devosia lucknowensis</name>
    <dbReference type="NCBI Taxonomy" id="1096929"/>
    <lineage>
        <taxon>Bacteria</taxon>
        <taxon>Pseudomonadati</taxon>
        <taxon>Pseudomonadota</taxon>
        <taxon>Alphaproteobacteria</taxon>
        <taxon>Hyphomicrobiales</taxon>
        <taxon>Devosiaceae</taxon>
        <taxon>Devosia</taxon>
    </lineage>
</organism>
<feature type="compositionally biased region" description="Gly residues" evidence="1">
    <location>
        <begin position="434"/>
        <end position="447"/>
    </location>
</feature>